<dbReference type="FunFam" id="2.30.250.10:FF:000003">
    <property type="entry name" value="Probable M18 family aminopeptidase 2"/>
    <property type="match status" value="1"/>
</dbReference>
<gene>
    <name evidence="10" type="ORF">MGWOODY_XGa467</name>
</gene>
<keyword evidence="6" id="KW-0479">Metal-binding</keyword>
<evidence type="ECO:0000256" key="1">
    <source>
        <dbReference type="ARBA" id="ARBA00001947"/>
    </source>
</evidence>
<keyword evidence="5" id="KW-0645">Protease</keyword>
<keyword evidence="7" id="KW-0378">Hydrolase</keyword>
<evidence type="ECO:0000256" key="6">
    <source>
        <dbReference type="ARBA" id="ARBA00022723"/>
    </source>
</evidence>
<dbReference type="SUPFAM" id="SSF101821">
    <property type="entry name" value="Aminopeptidase/glucanase lid domain"/>
    <property type="match status" value="1"/>
</dbReference>
<evidence type="ECO:0000256" key="5">
    <source>
        <dbReference type="ARBA" id="ARBA00022670"/>
    </source>
</evidence>
<sequence length="432" mass="47250">MNESDFNNGLLEFLADSPTPFHAVKQLKQLLTAEGFEQLAEHNSWSLKPGGRYFVVRNGSSIAAIRTGSVHPTDGGLRLIGTHTDSPCLKIKPAPEIRRQGFLQLGVEIYGGVLLSPWFDRDLSLAGKVTCRMENGEINSVLIDFRRPVATVPSLAIHLNRDVHKNRTINPQKEVVLLVSSGDGDRKSFRQLLLGQIQHEHANLPVAEVLDYEISCYDVQPPAVIGLNDDFIAASRLDNLLSCYTACRSIIDTSGDTSAVMVCNDHEEVGSLSASGAQGPFLRSTLERLCGTGETMDRAMDSSVLLSVDNAHALHPNYEDKHDPQHRPCLNGGPVIKYNANQRYATNSETAALFRNLCQSLDIPVQQIAMRNDMACGSTIGPITAAELGVATVDIGSPQLAMHSVRELTGRNDPTLLYRALKGFLDQTSLWR</sequence>
<dbReference type="PANTHER" id="PTHR28570">
    <property type="entry name" value="ASPARTYL AMINOPEPTIDASE"/>
    <property type="match status" value="1"/>
</dbReference>
<accession>A0A160TWL8</accession>
<dbReference type="InterPro" id="IPR023358">
    <property type="entry name" value="Peptidase_M18_dom2"/>
</dbReference>
<dbReference type="GO" id="GO:0005737">
    <property type="term" value="C:cytoplasm"/>
    <property type="evidence" value="ECO:0007669"/>
    <property type="project" value="UniProtKB-ARBA"/>
</dbReference>
<keyword evidence="9" id="KW-0482">Metalloprotease</keyword>
<dbReference type="Pfam" id="PF02127">
    <property type="entry name" value="Peptidase_M18"/>
    <property type="match status" value="1"/>
</dbReference>
<dbReference type="EMBL" id="CZRL01000124">
    <property type="protein sequence ID" value="CUS55248.1"/>
    <property type="molecule type" value="Genomic_DNA"/>
</dbReference>
<keyword evidence="8" id="KW-0862">Zinc</keyword>
<reference evidence="10" key="1">
    <citation type="submission" date="2015-10" db="EMBL/GenBank/DDBJ databases">
        <authorList>
            <person name="Gilbert D.G."/>
        </authorList>
    </citation>
    <scope>NUCLEOTIDE SEQUENCE</scope>
</reference>
<comment type="cofactor">
    <cofactor evidence="1">
        <name>Zn(2+)</name>
        <dbReference type="ChEBI" id="CHEBI:29105"/>
    </cofactor>
</comment>
<evidence type="ECO:0000256" key="9">
    <source>
        <dbReference type="ARBA" id="ARBA00023049"/>
    </source>
</evidence>
<protein>
    <recommendedName>
        <fullName evidence="3">Probable M18 family aminopeptidase 2</fullName>
    </recommendedName>
</protein>
<evidence type="ECO:0000256" key="4">
    <source>
        <dbReference type="ARBA" id="ARBA00022438"/>
    </source>
</evidence>
<dbReference type="GO" id="GO:0004177">
    <property type="term" value="F:aminopeptidase activity"/>
    <property type="evidence" value="ECO:0007669"/>
    <property type="project" value="UniProtKB-KW"/>
</dbReference>
<dbReference type="PRINTS" id="PR00932">
    <property type="entry name" value="AMINO1PTASE"/>
</dbReference>
<dbReference type="GO" id="GO:0006508">
    <property type="term" value="P:proteolysis"/>
    <property type="evidence" value="ECO:0007669"/>
    <property type="project" value="UniProtKB-KW"/>
</dbReference>
<dbReference type="SUPFAM" id="SSF53187">
    <property type="entry name" value="Zn-dependent exopeptidases"/>
    <property type="match status" value="1"/>
</dbReference>
<evidence type="ECO:0000256" key="8">
    <source>
        <dbReference type="ARBA" id="ARBA00022833"/>
    </source>
</evidence>
<name>A0A160TWL8_9ZZZZ</name>
<evidence type="ECO:0000256" key="2">
    <source>
        <dbReference type="ARBA" id="ARBA00008290"/>
    </source>
</evidence>
<comment type="similarity">
    <text evidence="2">Belongs to the peptidase M18 family.</text>
</comment>
<evidence type="ECO:0000256" key="7">
    <source>
        <dbReference type="ARBA" id="ARBA00022801"/>
    </source>
</evidence>
<dbReference type="NCBIfam" id="NF002759">
    <property type="entry name" value="PRK02813.1"/>
    <property type="match status" value="1"/>
</dbReference>
<organism evidence="10">
    <name type="scientific">hydrothermal vent metagenome</name>
    <dbReference type="NCBI Taxonomy" id="652676"/>
    <lineage>
        <taxon>unclassified sequences</taxon>
        <taxon>metagenomes</taxon>
        <taxon>ecological metagenomes</taxon>
    </lineage>
</organism>
<dbReference type="Gene3D" id="2.30.250.10">
    <property type="entry name" value="Aminopeptidase i, Domain 2"/>
    <property type="match status" value="1"/>
</dbReference>
<evidence type="ECO:0000256" key="3">
    <source>
        <dbReference type="ARBA" id="ARBA00014897"/>
    </source>
</evidence>
<dbReference type="Gene3D" id="3.40.630.10">
    <property type="entry name" value="Zn peptidases"/>
    <property type="match status" value="1"/>
</dbReference>
<keyword evidence="4 10" id="KW-0031">Aminopeptidase</keyword>
<dbReference type="GO" id="GO:0008270">
    <property type="term" value="F:zinc ion binding"/>
    <property type="evidence" value="ECO:0007669"/>
    <property type="project" value="InterPro"/>
</dbReference>
<dbReference type="InterPro" id="IPR001948">
    <property type="entry name" value="Peptidase_M18"/>
</dbReference>
<dbReference type="PANTHER" id="PTHR28570:SF3">
    <property type="entry name" value="ASPARTYL AMINOPEPTIDASE"/>
    <property type="match status" value="1"/>
</dbReference>
<dbReference type="GO" id="GO:0008237">
    <property type="term" value="F:metallopeptidase activity"/>
    <property type="evidence" value="ECO:0007669"/>
    <property type="project" value="UniProtKB-KW"/>
</dbReference>
<evidence type="ECO:0000313" key="10">
    <source>
        <dbReference type="EMBL" id="CUS55248.1"/>
    </source>
</evidence>
<dbReference type="AlphaFoldDB" id="A0A160TWL8"/>
<dbReference type="CDD" id="cd05658">
    <property type="entry name" value="M18_DAP"/>
    <property type="match status" value="1"/>
</dbReference>
<proteinExistence type="inferred from homology"/>